<sequence length="255" mass="28851">MSAIWGKPEGFQVLRIGSNLLQFFFAHETNVLRIERGSPWLFKGFGLPQQFKTLEVGNKLGMRIGSIREVDFFEVRGKESRIVKAYVDFDVSKVVKDNLKLISPYGMHLEVGLRYERLGIVCTYCARIGHNSRHCQSFMEDSVGNRIKQDAIGEWVKANQVGRRIYRKDDSFPVHSKYSSGDVPQPKRKPHPSWLLDGFSNLSMKDSRDGSSSKTSSSLIKDSQQVSTGAHHDTHNVVTQNANLVLKELPLNTLL</sequence>
<feature type="compositionally biased region" description="Low complexity" evidence="1">
    <location>
        <begin position="212"/>
        <end position="223"/>
    </location>
</feature>
<proteinExistence type="predicted"/>
<dbReference type="InterPro" id="IPR025836">
    <property type="entry name" value="Zn_knuckle_CX2CX4HX4C"/>
</dbReference>
<feature type="domain" description="Zinc knuckle CX2CX4HX4C" evidence="2">
    <location>
        <begin position="90"/>
        <end position="136"/>
    </location>
</feature>
<dbReference type="Pfam" id="PF14392">
    <property type="entry name" value="zf-CCHC_4"/>
    <property type="match status" value="1"/>
</dbReference>
<dbReference type="InterPro" id="IPR040256">
    <property type="entry name" value="At4g02000-like"/>
</dbReference>
<accession>A0ABU6RTW6</accession>
<comment type="caution">
    <text evidence="3">The sequence shown here is derived from an EMBL/GenBank/DDBJ whole genome shotgun (WGS) entry which is preliminary data.</text>
</comment>
<evidence type="ECO:0000313" key="3">
    <source>
        <dbReference type="EMBL" id="MED6127571.1"/>
    </source>
</evidence>
<dbReference type="PANTHER" id="PTHR31286">
    <property type="entry name" value="GLYCINE-RICH CELL WALL STRUCTURAL PROTEIN 1.8-LIKE"/>
    <property type="match status" value="1"/>
</dbReference>
<reference evidence="3 4" key="1">
    <citation type="journal article" date="2023" name="Plants (Basel)">
        <title>Bridging the Gap: Combining Genomics and Transcriptomics Approaches to Understand Stylosanthes scabra, an Orphan Legume from the Brazilian Caatinga.</title>
        <authorList>
            <person name="Ferreira-Neto J.R.C."/>
            <person name="da Silva M.D."/>
            <person name="Binneck E."/>
            <person name="de Melo N.F."/>
            <person name="da Silva R.H."/>
            <person name="de Melo A.L.T.M."/>
            <person name="Pandolfi V."/>
            <person name="Bustamante F.O."/>
            <person name="Brasileiro-Vidal A.C."/>
            <person name="Benko-Iseppon A.M."/>
        </authorList>
    </citation>
    <scope>NUCLEOTIDE SEQUENCE [LARGE SCALE GENOMIC DNA]</scope>
    <source>
        <tissue evidence="3">Leaves</tissue>
    </source>
</reference>
<dbReference type="EMBL" id="JASCZI010031868">
    <property type="protein sequence ID" value="MED6127571.1"/>
    <property type="molecule type" value="Genomic_DNA"/>
</dbReference>
<evidence type="ECO:0000256" key="1">
    <source>
        <dbReference type="SAM" id="MobiDB-lite"/>
    </source>
</evidence>
<evidence type="ECO:0000313" key="4">
    <source>
        <dbReference type="Proteomes" id="UP001341840"/>
    </source>
</evidence>
<dbReference type="Proteomes" id="UP001341840">
    <property type="component" value="Unassembled WGS sequence"/>
</dbReference>
<name>A0ABU6RTW6_9FABA</name>
<evidence type="ECO:0000259" key="2">
    <source>
        <dbReference type="Pfam" id="PF14392"/>
    </source>
</evidence>
<protein>
    <recommendedName>
        <fullName evidence="2">Zinc knuckle CX2CX4HX4C domain-containing protein</fullName>
    </recommendedName>
</protein>
<keyword evidence="4" id="KW-1185">Reference proteome</keyword>
<dbReference type="PANTHER" id="PTHR31286:SF178">
    <property type="entry name" value="DUF4283 DOMAIN-CONTAINING PROTEIN"/>
    <property type="match status" value="1"/>
</dbReference>
<gene>
    <name evidence="3" type="ORF">PIB30_089263</name>
</gene>
<organism evidence="3 4">
    <name type="scientific">Stylosanthes scabra</name>
    <dbReference type="NCBI Taxonomy" id="79078"/>
    <lineage>
        <taxon>Eukaryota</taxon>
        <taxon>Viridiplantae</taxon>
        <taxon>Streptophyta</taxon>
        <taxon>Embryophyta</taxon>
        <taxon>Tracheophyta</taxon>
        <taxon>Spermatophyta</taxon>
        <taxon>Magnoliopsida</taxon>
        <taxon>eudicotyledons</taxon>
        <taxon>Gunneridae</taxon>
        <taxon>Pentapetalae</taxon>
        <taxon>rosids</taxon>
        <taxon>fabids</taxon>
        <taxon>Fabales</taxon>
        <taxon>Fabaceae</taxon>
        <taxon>Papilionoideae</taxon>
        <taxon>50 kb inversion clade</taxon>
        <taxon>dalbergioids sensu lato</taxon>
        <taxon>Dalbergieae</taxon>
        <taxon>Pterocarpus clade</taxon>
        <taxon>Stylosanthes</taxon>
    </lineage>
</organism>
<feature type="region of interest" description="Disordered" evidence="1">
    <location>
        <begin position="205"/>
        <end position="232"/>
    </location>
</feature>